<dbReference type="InterPro" id="IPR002347">
    <property type="entry name" value="SDR_fam"/>
</dbReference>
<dbReference type="RefSeq" id="WP_378285692.1">
    <property type="nucleotide sequence ID" value="NZ_JBHSON010000047.1"/>
</dbReference>
<evidence type="ECO:0000256" key="2">
    <source>
        <dbReference type="ARBA" id="ARBA00023002"/>
    </source>
</evidence>
<dbReference type="Pfam" id="PF13561">
    <property type="entry name" value="adh_short_C2"/>
    <property type="match status" value="1"/>
</dbReference>
<keyword evidence="2 3" id="KW-0560">Oxidoreductase</keyword>
<reference evidence="4" key="1">
    <citation type="journal article" date="2019" name="Int. J. Syst. Evol. Microbiol.">
        <title>The Global Catalogue of Microorganisms (GCM) 10K type strain sequencing project: providing services to taxonomists for standard genome sequencing and annotation.</title>
        <authorList>
            <consortium name="The Broad Institute Genomics Platform"/>
            <consortium name="The Broad Institute Genome Sequencing Center for Infectious Disease"/>
            <person name="Wu L."/>
            <person name="Ma J."/>
        </authorList>
    </citation>
    <scope>NUCLEOTIDE SEQUENCE [LARGE SCALE GENOMIC DNA]</scope>
    <source>
        <strain evidence="4">KCTC 42087</strain>
    </source>
</reference>
<comment type="caution">
    <text evidence="3">The sequence shown here is derived from an EMBL/GenBank/DDBJ whole genome shotgun (WGS) entry which is preliminary data.</text>
</comment>
<accession>A0ABW1A5P9</accession>
<dbReference type="PRINTS" id="PR00081">
    <property type="entry name" value="GDHRDH"/>
</dbReference>
<dbReference type="SUPFAM" id="SSF51735">
    <property type="entry name" value="NAD(P)-binding Rossmann-fold domains"/>
    <property type="match status" value="1"/>
</dbReference>
<proteinExistence type="inferred from homology"/>
<evidence type="ECO:0000256" key="1">
    <source>
        <dbReference type="ARBA" id="ARBA00006484"/>
    </source>
</evidence>
<dbReference type="GO" id="GO:0016491">
    <property type="term" value="F:oxidoreductase activity"/>
    <property type="evidence" value="ECO:0007669"/>
    <property type="project" value="UniProtKB-KW"/>
</dbReference>
<evidence type="ECO:0000313" key="4">
    <source>
        <dbReference type="Proteomes" id="UP001596074"/>
    </source>
</evidence>
<dbReference type="PANTHER" id="PTHR24321">
    <property type="entry name" value="DEHYDROGENASES, SHORT CHAIN"/>
    <property type="match status" value="1"/>
</dbReference>
<evidence type="ECO:0000313" key="3">
    <source>
        <dbReference type="EMBL" id="MFC5749968.1"/>
    </source>
</evidence>
<dbReference type="PANTHER" id="PTHR24321:SF8">
    <property type="entry name" value="ESTRADIOL 17-BETA-DEHYDROGENASE 8-RELATED"/>
    <property type="match status" value="1"/>
</dbReference>
<comment type="similarity">
    <text evidence="1">Belongs to the short-chain dehydrogenases/reductases (SDR) family.</text>
</comment>
<dbReference type="Proteomes" id="UP001596074">
    <property type="component" value="Unassembled WGS sequence"/>
</dbReference>
<protein>
    <submittedName>
        <fullName evidence="3">SDR family NAD(P)-dependent oxidoreductase</fullName>
        <ecNumber evidence="3">1.1.1.-</ecNumber>
    </submittedName>
</protein>
<organism evidence="3 4">
    <name type="scientific">Actinomadura rugatobispora</name>
    <dbReference type="NCBI Taxonomy" id="1994"/>
    <lineage>
        <taxon>Bacteria</taxon>
        <taxon>Bacillati</taxon>
        <taxon>Actinomycetota</taxon>
        <taxon>Actinomycetes</taxon>
        <taxon>Streptosporangiales</taxon>
        <taxon>Thermomonosporaceae</taxon>
        <taxon>Actinomadura</taxon>
    </lineage>
</organism>
<dbReference type="InterPro" id="IPR036291">
    <property type="entry name" value="NAD(P)-bd_dom_sf"/>
</dbReference>
<dbReference type="EC" id="1.1.1.-" evidence="3"/>
<dbReference type="EMBL" id="JBHSON010000047">
    <property type="protein sequence ID" value="MFC5749968.1"/>
    <property type="molecule type" value="Genomic_DNA"/>
</dbReference>
<dbReference type="Gene3D" id="3.40.50.720">
    <property type="entry name" value="NAD(P)-binding Rossmann-like Domain"/>
    <property type="match status" value="1"/>
</dbReference>
<sequence>MDLGLSGKAVLVTGGSGLLGSAIVRRLATEGAVPIIHYRSRVAAAHALADDTGGFALQASLLVESEVDALIERAVESAGPLTGVVANAGGWPGPPVQTRNLTLERWRTTLDQNLTVAFLTARAYLKHVREVGHGSLVFVGSAAAHFGEDGYADYAAAKSAVTHGLVRTLAREIVESAPHGRVNAVSPTWVPPSAHAEAAAEQRLKRALATVPLGRPATSRDVASVVAWLLSDAVAGYVTGEVIQVTGGMSGKILPRPSGEG</sequence>
<dbReference type="CDD" id="cd05233">
    <property type="entry name" value="SDR_c"/>
    <property type="match status" value="1"/>
</dbReference>
<gene>
    <name evidence="3" type="ORF">ACFPZN_30440</name>
</gene>
<name>A0ABW1A5P9_9ACTN</name>
<keyword evidence="4" id="KW-1185">Reference proteome</keyword>